<dbReference type="InterPro" id="IPR022441">
    <property type="entry name" value="Para_beta_helix_rpt-2"/>
</dbReference>
<evidence type="ECO:0000313" key="3">
    <source>
        <dbReference type="EMBL" id="QYY41261.1"/>
    </source>
</evidence>
<name>A0ABX8Y7D3_ANETH</name>
<evidence type="ECO:0000259" key="2">
    <source>
        <dbReference type="Pfam" id="PF05048"/>
    </source>
</evidence>
<dbReference type="SMART" id="SM00710">
    <property type="entry name" value="PbH1"/>
    <property type="match status" value="7"/>
</dbReference>
<dbReference type="InterPro" id="IPR012334">
    <property type="entry name" value="Pectin_lyas_fold"/>
</dbReference>
<evidence type="ECO:0000313" key="4">
    <source>
        <dbReference type="Proteomes" id="UP000826616"/>
    </source>
</evidence>
<sequence length="447" mass="50480">MNELSHKLIKGLIFICIFSFLSNQEGSANEQGSPDNLQNLIRLAKPGETLLIQAGDYKGPIIIDKPLHLKVVNGKVRIRNESKQPAIQIKADHSRLTGIEIVDSLSKESAAIVITGNDNILENLAIQTKSSGIQLSNASHNTIRETRIIWLEQKDEPPAKMSQKGNGIDLWKSHQNNIIENTVVNLHDGIYLENSNLNQVESNRIDYSRYGIHCMYTNGTIIRHNVGSYNVTGAMIMGAKNTQVIGNTFYKQSENVNSQGLLLYDVQTSIIERNRLEGNRVGMYVEQSQNNDLRNNVIHQNFIGLQLKNAQQNTCHSNLFYANVIQAEGIDSRNNQLKENYWDNFQGIDMANTGHSSIPYAINPFFQKLTEAVPAYQLFFQSPGMFFLESMFMTNQDSWTKDTSPLIRPPLTTDIHRSLQSKNTLWMGVFLFVASISTIFYLGVRRI</sequence>
<dbReference type="NCBIfam" id="TIGR03804">
    <property type="entry name" value="para_beta_helix"/>
    <property type="match status" value="2"/>
</dbReference>
<dbReference type="RefSeq" id="WP_162265018.1">
    <property type="nucleotide sequence ID" value="NZ_CP080764.1"/>
</dbReference>
<proteinExistence type="predicted"/>
<dbReference type="InterPro" id="IPR011050">
    <property type="entry name" value="Pectin_lyase_fold/virulence"/>
</dbReference>
<keyword evidence="4" id="KW-1185">Reference proteome</keyword>
<feature type="domain" description="Periplasmic copper-binding protein NosD beta helix" evidence="2">
    <location>
        <begin position="162"/>
        <end position="345"/>
    </location>
</feature>
<keyword evidence="1" id="KW-0812">Transmembrane</keyword>
<accession>A0ABX8Y7D3</accession>
<dbReference type="InterPro" id="IPR007742">
    <property type="entry name" value="NosD_dom"/>
</dbReference>
<organism evidence="3 4">
    <name type="scientific">Aneurinibacillus thermoaerophilus</name>
    <dbReference type="NCBI Taxonomy" id="143495"/>
    <lineage>
        <taxon>Bacteria</taxon>
        <taxon>Bacillati</taxon>
        <taxon>Bacillota</taxon>
        <taxon>Bacilli</taxon>
        <taxon>Bacillales</taxon>
        <taxon>Paenibacillaceae</taxon>
        <taxon>Aneurinibacillus group</taxon>
        <taxon>Aneurinibacillus</taxon>
    </lineage>
</organism>
<protein>
    <submittedName>
        <fullName evidence="3">Right-handed parallel beta-helix repeat-containing protein</fullName>
    </submittedName>
</protein>
<dbReference type="SUPFAM" id="SSF51126">
    <property type="entry name" value="Pectin lyase-like"/>
    <property type="match status" value="1"/>
</dbReference>
<dbReference type="InterPro" id="IPR006626">
    <property type="entry name" value="PbH1"/>
</dbReference>
<evidence type="ECO:0000256" key="1">
    <source>
        <dbReference type="SAM" id="Phobius"/>
    </source>
</evidence>
<gene>
    <name evidence="3" type="ORF">K3F53_09865</name>
</gene>
<feature type="transmembrane region" description="Helical" evidence="1">
    <location>
        <begin position="425"/>
        <end position="444"/>
    </location>
</feature>
<keyword evidence="1" id="KW-1133">Transmembrane helix</keyword>
<dbReference type="Gene3D" id="2.160.20.10">
    <property type="entry name" value="Single-stranded right-handed beta-helix, Pectin lyase-like"/>
    <property type="match status" value="1"/>
</dbReference>
<dbReference type="Pfam" id="PF05048">
    <property type="entry name" value="NosD"/>
    <property type="match status" value="1"/>
</dbReference>
<dbReference type="Proteomes" id="UP000826616">
    <property type="component" value="Chromosome"/>
</dbReference>
<keyword evidence="1" id="KW-0472">Membrane</keyword>
<dbReference type="EMBL" id="CP080764">
    <property type="protein sequence ID" value="QYY41261.1"/>
    <property type="molecule type" value="Genomic_DNA"/>
</dbReference>
<reference evidence="3 4" key="1">
    <citation type="submission" date="2021-08" db="EMBL/GenBank/DDBJ databases">
        <title>Complete genome sequence of the strain Aneurinibacillus thermoaerophilus CCM 8960.</title>
        <authorList>
            <person name="Musilova J."/>
            <person name="Kourilova X."/>
            <person name="Pernicova I."/>
            <person name="Bezdicek M."/>
            <person name="Lengerova M."/>
            <person name="Obruca S."/>
            <person name="Sedlar K."/>
        </authorList>
    </citation>
    <scope>NUCLEOTIDE SEQUENCE [LARGE SCALE GENOMIC DNA]</scope>
    <source>
        <strain evidence="3 4">CCM 8960</strain>
    </source>
</reference>
<dbReference type="GeneID" id="97141673"/>